<feature type="region of interest" description="Disordered" evidence="1">
    <location>
        <begin position="1"/>
        <end position="41"/>
    </location>
</feature>
<feature type="region of interest" description="Disordered" evidence="1">
    <location>
        <begin position="109"/>
        <end position="217"/>
    </location>
</feature>
<reference evidence="2" key="1">
    <citation type="submission" date="2020-05" db="EMBL/GenBank/DDBJ databases">
        <title>Phylogenomic resolution of chytrid fungi.</title>
        <authorList>
            <person name="Stajich J.E."/>
            <person name="Amses K."/>
            <person name="Simmons R."/>
            <person name="Seto K."/>
            <person name="Myers J."/>
            <person name="Bonds A."/>
            <person name="Quandt C.A."/>
            <person name="Barry K."/>
            <person name="Liu P."/>
            <person name="Grigoriev I."/>
            <person name="Longcore J.E."/>
            <person name="James T.Y."/>
        </authorList>
    </citation>
    <scope>NUCLEOTIDE SEQUENCE</scope>
    <source>
        <strain evidence="2">JEL0318</strain>
    </source>
</reference>
<feature type="compositionally biased region" description="Polar residues" evidence="1">
    <location>
        <begin position="9"/>
        <end position="41"/>
    </location>
</feature>
<dbReference type="Proteomes" id="UP001212841">
    <property type="component" value="Unassembled WGS sequence"/>
</dbReference>
<comment type="caution">
    <text evidence="2">The sequence shown here is derived from an EMBL/GenBank/DDBJ whole genome shotgun (WGS) entry which is preliminary data.</text>
</comment>
<accession>A0AAD5X003</accession>
<dbReference type="EMBL" id="JADGJD010002182">
    <property type="protein sequence ID" value="KAJ3034262.1"/>
    <property type="molecule type" value="Genomic_DNA"/>
</dbReference>
<protein>
    <submittedName>
        <fullName evidence="2">Uncharacterized protein</fullName>
    </submittedName>
</protein>
<name>A0AAD5X003_9FUNG</name>
<gene>
    <name evidence="2" type="ORF">HK097_004562</name>
</gene>
<proteinExistence type="predicted"/>
<evidence type="ECO:0000313" key="2">
    <source>
        <dbReference type="EMBL" id="KAJ3034262.1"/>
    </source>
</evidence>
<dbReference type="AlphaFoldDB" id="A0AAD5X003"/>
<evidence type="ECO:0000313" key="3">
    <source>
        <dbReference type="Proteomes" id="UP001212841"/>
    </source>
</evidence>
<feature type="compositionally biased region" description="Acidic residues" evidence="1">
    <location>
        <begin position="155"/>
        <end position="181"/>
    </location>
</feature>
<evidence type="ECO:0000256" key="1">
    <source>
        <dbReference type="SAM" id="MobiDB-lite"/>
    </source>
</evidence>
<feature type="compositionally biased region" description="Basic and acidic residues" evidence="1">
    <location>
        <begin position="182"/>
        <end position="197"/>
    </location>
</feature>
<organism evidence="2 3">
    <name type="scientific">Rhizophlyctis rosea</name>
    <dbReference type="NCBI Taxonomy" id="64517"/>
    <lineage>
        <taxon>Eukaryota</taxon>
        <taxon>Fungi</taxon>
        <taxon>Fungi incertae sedis</taxon>
        <taxon>Chytridiomycota</taxon>
        <taxon>Chytridiomycota incertae sedis</taxon>
        <taxon>Chytridiomycetes</taxon>
        <taxon>Rhizophlyctidales</taxon>
        <taxon>Rhizophlyctidaceae</taxon>
        <taxon>Rhizophlyctis</taxon>
    </lineage>
</organism>
<keyword evidence="3" id="KW-1185">Reference proteome</keyword>
<sequence length="245" mass="26082">MHGREESGTPVSSAPNDTVSPVPNDTVSPALNATVSPALNATVSPEVRECVGGVLEGHLGGDEQVSVVSEKTEYIKQEDDVMLVASVDSLGSEPQPDKVAAAELIEAERGHQKAAETSGVAEVQIKNEPSAPIPPLHPPNFLEPTPANEPTISSEMEDGELEEGEVNGEREEGEVSAEEVEKDEREVSAKDVEKEAQPSEVLPKPSQASAPTPRRIRHQMGPHWQNIIPHTARFSLPPRPGASSP</sequence>